<organism evidence="5">
    <name type="scientific">Candidatus Entotheonella serta</name>
    <dbReference type="NCBI Taxonomy" id="1652106"/>
    <lineage>
        <taxon>Bacteria</taxon>
        <taxon>Pseudomonadati</taxon>
        <taxon>Nitrospinota/Tectimicrobiota group</taxon>
        <taxon>Candidatus Tectimicrobiota</taxon>
        <taxon>Candidatus Entotheonellia</taxon>
        <taxon>Candidatus Entotheonellales</taxon>
        <taxon>Candidatus Entotheonellaceae</taxon>
        <taxon>Candidatus Entotheonella</taxon>
    </lineage>
</organism>
<dbReference type="SUPFAM" id="SSF51197">
    <property type="entry name" value="Clavaminate synthase-like"/>
    <property type="match status" value="1"/>
</dbReference>
<dbReference type="InterPro" id="IPR003819">
    <property type="entry name" value="TauD/TfdA-like"/>
</dbReference>
<dbReference type="EMBL" id="MG844357">
    <property type="protein sequence ID" value="AVI26391.1"/>
    <property type="molecule type" value="Genomic_DNA"/>
</dbReference>
<dbReference type="Gene3D" id="3.60.130.10">
    <property type="entry name" value="Clavaminate synthase-like"/>
    <property type="match status" value="1"/>
</dbReference>
<accession>A0A2P1AM80</accession>
<keyword evidence="5" id="KW-0223">Dioxygenase</keyword>
<evidence type="ECO:0000259" key="4">
    <source>
        <dbReference type="Pfam" id="PF02668"/>
    </source>
</evidence>
<dbReference type="GO" id="GO:0016706">
    <property type="term" value="F:2-oxoglutarate-dependent dioxygenase activity"/>
    <property type="evidence" value="ECO:0007669"/>
    <property type="project" value="UniProtKB-ARBA"/>
</dbReference>
<keyword evidence="2" id="KW-0560">Oxidoreductase</keyword>
<name>A0A2P1AM80_9BACT</name>
<dbReference type="PANTHER" id="PTHR10696:SF56">
    <property type="entry name" value="TAUD_TFDA-LIKE DOMAIN-CONTAINING PROTEIN"/>
    <property type="match status" value="1"/>
</dbReference>
<dbReference type="GO" id="GO:0017000">
    <property type="term" value="P:antibiotic biosynthetic process"/>
    <property type="evidence" value="ECO:0007669"/>
    <property type="project" value="UniProtKB-KW"/>
</dbReference>
<proteinExistence type="predicted"/>
<evidence type="ECO:0000256" key="3">
    <source>
        <dbReference type="ARBA" id="ARBA00023194"/>
    </source>
</evidence>
<evidence type="ECO:0000313" key="5">
    <source>
        <dbReference type="EMBL" id="AVI26391.1"/>
    </source>
</evidence>
<gene>
    <name evidence="5" type="primary">tnaD</name>
</gene>
<feature type="domain" description="TauD/TfdA-like" evidence="4">
    <location>
        <begin position="35"/>
        <end position="343"/>
    </location>
</feature>
<evidence type="ECO:0000256" key="1">
    <source>
        <dbReference type="ARBA" id="ARBA00001954"/>
    </source>
</evidence>
<sequence>MDMENSTRPLKKSTALGAARRRSVAMDGTALVRTEPLQPNTVLPLVIRPTVDGVDLAAWIEHNRILLNHYLDMHGGVLFRGFRVGGVAGFERFSHAVSQGELLEYVYRSTPRTRVGSGNLYTSTEYPSDQAIPLHNENAYASRWPLKIWFFSHTCAATGGETPIADSRTIYQRLEPALRDRFAAKQLMYVRNYGDLDLPWQTVFQTEDSSIVRAYCDKAGIELEWKPGGKLRTRQILPAIADHPRSGEPVWFNQAHLFHISALEAEVRASLFSKVGEENLPRNVYYGDGSAIEPDALEAIRDLYAKTAIAFPWEPEDILLLDNMLAAHGRNPFTGERRVLVGMAEPFDCNTKQE</sequence>
<keyword evidence="3" id="KW-0045">Antibiotic biosynthesis</keyword>
<comment type="cofactor">
    <cofactor evidence="1">
        <name>Fe(2+)</name>
        <dbReference type="ChEBI" id="CHEBI:29033"/>
    </cofactor>
</comment>
<protein>
    <submittedName>
        <fullName evidence="5">Putative dioxygenase</fullName>
    </submittedName>
</protein>
<dbReference type="PANTHER" id="PTHR10696">
    <property type="entry name" value="GAMMA-BUTYROBETAINE HYDROXYLASE-RELATED"/>
    <property type="match status" value="1"/>
</dbReference>
<dbReference type="InterPro" id="IPR042098">
    <property type="entry name" value="TauD-like_sf"/>
</dbReference>
<dbReference type="Pfam" id="PF02668">
    <property type="entry name" value="TauD"/>
    <property type="match status" value="1"/>
</dbReference>
<evidence type="ECO:0000256" key="2">
    <source>
        <dbReference type="ARBA" id="ARBA00023002"/>
    </source>
</evidence>
<reference evidence="5" key="1">
    <citation type="journal article" date="2018" name="Proc. Natl. Acad. Sci. U.S.A.">
        <title>Single-bacterial genomics validates rich and varied specialized metabolism of uncultivated Entotheonella sponge symbionts.</title>
        <authorList>
            <person name="Mori T."/>
            <person name="Cahn J.K.B."/>
            <person name="Wilson M.C."/>
            <person name="Meoded R.A."/>
            <person name="Wiebach V."/>
            <person name="Martinez A.F.C."/>
            <person name="Helfrich E.J.N."/>
            <person name="Albersmeier A."/>
            <person name="Wibberg D."/>
            <person name="Datwyler S."/>
            <person name="Keren R."/>
            <person name="Lavy A."/>
            <person name="Ruckert C."/>
            <person name="Ilan M."/>
            <person name="Kalinowski J."/>
            <person name="Matsunaga S."/>
            <person name="Takeyama H."/>
            <person name="Piel J."/>
        </authorList>
    </citation>
    <scope>NUCLEOTIDE SEQUENCE</scope>
    <source>
        <strain evidence="5">TSWB1</strain>
    </source>
</reference>
<dbReference type="InterPro" id="IPR050411">
    <property type="entry name" value="AlphaKG_dependent_hydroxylases"/>
</dbReference>
<dbReference type="AlphaFoldDB" id="A0A2P1AM80"/>